<keyword evidence="3" id="KW-1185">Reference proteome</keyword>
<dbReference type="RefSeq" id="WP_125661019.1">
    <property type="nucleotide sequence ID" value="NZ_AP019308.1"/>
</dbReference>
<feature type="compositionally biased region" description="Basic residues" evidence="1">
    <location>
        <begin position="184"/>
        <end position="194"/>
    </location>
</feature>
<proteinExistence type="predicted"/>
<dbReference type="AlphaFoldDB" id="A0A3G9JCG4"/>
<evidence type="ECO:0000313" key="2">
    <source>
        <dbReference type="EMBL" id="BBH22623.1"/>
    </source>
</evidence>
<name>A0A3G9JCG4_9BACL</name>
<dbReference type="EMBL" id="AP019308">
    <property type="protein sequence ID" value="BBH22623.1"/>
    <property type="molecule type" value="Genomic_DNA"/>
</dbReference>
<dbReference type="OrthoDB" id="2680668at2"/>
<protein>
    <submittedName>
        <fullName evidence="2">Uncharacterized protein</fullName>
    </submittedName>
</protein>
<organism evidence="2 3">
    <name type="scientific">Paenibacillus baekrokdamisoli</name>
    <dbReference type="NCBI Taxonomy" id="1712516"/>
    <lineage>
        <taxon>Bacteria</taxon>
        <taxon>Bacillati</taxon>
        <taxon>Bacillota</taxon>
        <taxon>Bacilli</taxon>
        <taxon>Bacillales</taxon>
        <taxon>Paenibacillaceae</taxon>
        <taxon>Paenibacillus</taxon>
    </lineage>
</organism>
<dbReference type="Proteomes" id="UP000275368">
    <property type="component" value="Chromosome"/>
</dbReference>
<dbReference type="KEGG" id="pbk:Back11_39680"/>
<evidence type="ECO:0000313" key="3">
    <source>
        <dbReference type="Proteomes" id="UP000275368"/>
    </source>
</evidence>
<reference evidence="2 3" key="1">
    <citation type="submission" date="2018-11" db="EMBL/GenBank/DDBJ databases">
        <title>Complete genome sequence of Paenibacillus baekrokdamisoli strain KCTC 33723.</title>
        <authorList>
            <person name="Kang S.W."/>
            <person name="Lee K.C."/>
            <person name="Kim K.K."/>
            <person name="Kim J.S."/>
            <person name="Kim D.S."/>
            <person name="Ko S.H."/>
            <person name="Yang S.H."/>
            <person name="Lee J.S."/>
        </authorList>
    </citation>
    <scope>NUCLEOTIDE SEQUENCE [LARGE SCALE GENOMIC DNA]</scope>
    <source>
        <strain evidence="2 3">KCTC 33723</strain>
    </source>
</reference>
<sequence length="194" mass="20756">MLKKVVIRVKYRYDPSARNFTYPGQMQFPGISDPFFDGGMSNTTLGNNPFPYDESQFAPGVPSISMQPAPISDESSLITLPGKAAAEAATSGKAGFNLGNSINDIKGIIDRMGGIDGIVSTMTKVQKVVGSIGQMAPLIKVLAGSFGKKGKANAGGEDEYKPPRRKKQRRRTGSPKSAGGSKPGRQRRPVPRKR</sequence>
<gene>
    <name evidence="2" type="ORF">Back11_39680</name>
</gene>
<feature type="compositionally biased region" description="Basic residues" evidence="1">
    <location>
        <begin position="163"/>
        <end position="173"/>
    </location>
</feature>
<feature type="region of interest" description="Disordered" evidence="1">
    <location>
        <begin position="147"/>
        <end position="194"/>
    </location>
</feature>
<evidence type="ECO:0000256" key="1">
    <source>
        <dbReference type="SAM" id="MobiDB-lite"/>
    </source>
</evidence>
<accession>A0A3G9JCG4</accession>